<feature type="transmembrane region" description="Helical" evidence="1">
    <location>
        <begin position="287"/>
        <end position="307"/>
    </location>
</feature>
<proteinExistence type="predicted"/>
<comment type="caution">
    <text evidence="2">The sequence shown here is derived from an EMBL/GenBank/DDBJ whole genome shotgun (WGS) entry which is preliminary data.</text>
</comment>
<dbReference type="EMBL" id="BEYU01001842">
    <property type="protein sequence ID" value="GBG16302.1"/>
    <property type="molecule type" value="Genomic_DNA"/>
</dbReference>
<sequence length="572" mass="62155">MACYSLAVASNKLFYFDDGTDVRVNIAGVSWIHGVMGVERAVHVLCAAIVCASLVQVPLPQEEVDEEDGSVKEAKQAGGAFTALLKKYVPDTHMAVFLLIACGINSNRLSEEVVRGDFVEQHLHVSAKEATAFVRHALLIVHMAFFAMGLGAAALNMTTLRPALMRFSDKALARCAGALIFVFQFGIITAHFVTLHPHSLAEAVSDRVDASTLRDRHTEFILDACIDWSLSLIGVALAFVSSPTMDAGDPRADRNRFAGTFVFNNVFLGAALAKIAFRAAGGTRAPIIILWRVAIAAGVMSGVIACFSASSPWFTFTVEAGTIPKETGIHAENVEDLISELGHSALGVVKKMMDCNCRAAGACDCETMHAARAHVATKRQDKVDFAATSNISYVHDEVTHFDQITQDVMYNVAMKKCHEMECDIFLGVAVAAESSILASGTVWLTPGLEDAISTAAWFGQLVNRVGHGVLKYGYRRAKFLTSLALKIKRIRPFLQMVLRLACTLDKARYNFTMDLAMIYVPLALNSAFCVLLVVGHVPSKHMVVKGQMHAGFYLLRYAYCRSALSTFFPPSS</sequence>
<feature type="transmembrane region" description="Helical" evidence="1">
    <location>
        <begin position="424"/>
        <end position="444"/>
    </location>
</feature>
<dbReference type="InParanoid" id="A0A2R5FDB4"/>
<keyword evidence="1" id="KW-0812">Transmembrane</keyword>
<feature type="transmembrane region" description="Helical" evidence="1">
    <location>
        <begin position="516"/>
        <end position="537"/>
    </location>
</feature>
<evidence type="ECO:0000313" key="2">
    <source>
        <dbReference type="EMBL" id="GBG16302.1"/>
    </source>
</evidence>
<protein>
    <submittedName>
        <fullName evidence="2">Uncharacterized protein</fullName>
    </submittedName>
</protein>
<feature type="transmembrane region" description="Helical" evidence="1">
    <location>
        <begin position="171"/>
        <end position="193"/>
    </location>
</feature>
<gene>
    <name evidence="2" type="ORF">FCC1311_117772</name>
</gene>
<organism evidence="2 3">
    <name type="scientific">Hondaea fermentalgiana</name>
    <dbReference type="NCBI Taxonomy" id="2315210"/>
    <lineage>
        <taxon>Eukaryota</taxon>
        <taxon>Sar</taxon>
        <taxon>Stramenopiles</taxon>
        <taxon>Bigyra</taxon>
        <taxon>Labyrinthulomycetes</taxon>
        <taxon>Thraustochytrida</taxon>
        <taxon>Thraustochytriidae</taxon>
        <taxon>Hondaea</taxon>
    </lineage>
</organism>
<feature type="transmembrane region" description="Helical" evidence="1">
    <location>
        <begin position="137"/>
        <end position="159"/>
    </location>
</feature>
<dbReference type="Proteomes" id="UP000241890">
    <property type="component" value="Unassembled WGS sequence"/>
</dbReference>
<feature type="transmembrane region" description="Helical" evidence="1">
    <location>
        <begin position="261"/>
        <end position="281"/>
    </location>
</feature>
<feature type="transmembrane region" description="Helical" evidence="1">
    <location>
        <begin position="220"/>
        <end position="240"/>
    </location>
</feature>
<keyword evidence="1" id="KW-1133">Transmembrane helix</keyword>
<evidence type="ECO:0000256" key="1">
    <source>
        <dbReference type="SAM" id="Phobius"/>
    </source>
</evidence>
<keyword evidence="3" id="KW-1185">Reference proteome</keyword>
<dbReference type="AlphaFoldDB" id="A0A2R5FDB4"/>
<reference evidence="2 3" key="1">
    <citation type="submission" date="2017-12" db="EMBL/GenBank/DDBJ databases">
        <title>Sequencing, de novo assembly and annotation of complete genome of a new Thraustochytrid species, strain FCC1311.</title>
        <authorList>
            <person name="Sedici K."/>
            <person name="Godart F."/>
            <person name="Aiese Cigliano R."/>
            <person name="Sanseverino W."/>
            <person name="Barakat M."/>
            <person name="Ortet P."/>
            <person name="Marechal E."/>
            <person name="Cagnac O."/>
            <person name="Amato A."/>
        </authorList>
    </citation>
    <scope>NUCLEOTIDE SEQUENCE [LARGE SCALE GENOMIC DNA]</scope>
</reference>
<name>A0A2R5FDB4_9STRA</name>
<keyword evidence="1" id="KW-0472">Membrane</keyword>
<evidence type="ECO:0000313" key="3">
    <source>
        <dbReference type="Proteomes" id="UP000241890"/>
    </source>
</evidence>
<accession>A0A2R5FDB4</accession>